<evidence type="ECO:0000256" key="2">
    <source>
        <dbReference type="ARBA" id="ARBA00022692"/>
    </source>
</evidence>
<feature type="transmembrane region" description="Helical" evidence="5">
    <location>
        <begin position="21"/>
        <end position="48"/>
    </location>
</feature>
<feature type="transmembrane region" description="Helical" evidence="5">
    <location>
        <begin position="135"/>
        <end position="153"/>
    </location>
</feature>
<keyword evidence="2 5" id="KW-0812">Transmembrane</keyword>
<organism evidence="7 8">
    <name type="scientific">Actinomadura fulvescens</name>
    <dbReference type="NCBI Taxonomy" id="46160"/>
    <lineage>
        <taxon>Bacteria</taxon>
        <taxon>Bacillati</taxon>
        <taxon>Actinomycetota</taxon>
        <taxon>Actinomycetes</taxon>
        <taxon>Streptosporangiales</taxon>
        <taxon>Thermomonosporaceae</taxon>
        <taxon>Actinomadura</taxon>
    </lineage>
</organism>
<feature type="transmembrane region" description="Helical" evidence="5">
    <location>
        <begin position="54"/>
        <end position="75"/>
    </location>
</feature>
<gene>
    <name evidence="7" type="ORF">GCM10010411_54800</name>
</gene>
<comment type="subcellular location">
    <subcellularLocation>
        <location evidence="1">Membrane</location>
        <topology evidence="1">Multi-pass membrane protein</topology>
    </subcellularLocation>
</comment>
<feature type="transmembrane region" description="Helical" evidence="5">
    <location>
        <begin position="238"/>
        <end position="266"/>
    </location>
</feature>
<protein>
    <submittedName>
        <fullName evidence="7">APC family permease</fullName>
    </submittedName>
</protein>
<name>A0ABP6CFB7_9ACTN</name>
<feature type="transmembrane region" description="Helical" evidence="5">
    <location>
        <begin position="286"/>
        <end position="310"/>
    </location>
</feature>
<keyword evidence="3 5" id="KW-1133">Transmembrane helix</keyword>
<feature type="transmembrane region" description="Helical" evidence="5">
    <location>
        <begin position="96"/>
        <end position="123"/>
    </location>
</feature>
<dbReference type="PIRSF" id="PIRSF006060">
    <property type="entry name" value="AA_transporter"/>
    <property type="match status" value="1"/>
</dbReference>
<dbReference type="PANTHER" id="PTHR42770">
    <property type="entry name" value="AMINO ACID TRANSPORTER-RELATED"/>
    <property type="match status" value="1"/>
</dbReference>
<keyword evidence="8" id="KW-1185">Reference proteome</keyword>
<feature type="domain" description="Amino acid permease/ SLC12A" evidence="6">
    <location>
        <begin position="25"/>
        <end position="467"/>
    </location>
</feature>
<comment type="caution">
    <text evidence="7">The sequence shown here is derived from an EMBL/GenBank/DDBJ whole genome shotgun (WGS) entry which is preliminary data.</text>
</comment>
<dbReference type="EMBL" id="BAAATD010000007">
    <property type="protein sequence ID" value="GAA2613030.1"/>
    <property type="molecule type" value="Genomic_DNA"/>
</dbReference>
<evidence type="ECO:0000313" key="8">
    <source>
        <dbReference type="Proteomes" id="UP001501509"/>
    </source>
</evidence>
<evidence type="ECO:0000256" key="1">
    <source>
        <dbReference type="ARBA" id="ARBA00004141"/>
    </source>
</evidence>
<evidence type="ECO:0000256" key="3">
    <source>
        <dbReference type="ARBA" id="ARBA00022989"/>
    </source>
</evidence>
<evidence type="ECO:0000256" key="4">
    <source>
        <dbReference type="ARBA" id="ARBA00023136"/>
    </source>
</evidence>
<feature type="transmembrane region" description="Helical" evidence="5">
    <location>
        <begin position="165"/>
        <end position="185"/>
    </location>
</feature>
<keyword evidence="4 5" id="KW-0472">Membrane</keyword>
<dbReference type="PANTHER" id="PTHR42770:SF16">
    <property type="entry name" value="AMINO ACID PERMEASE"/>
    <property type="match status" value="1"/>
</dbReference>
<reference evidence="8" key="1">
    <citation type="journal article" date="2019" name="Int. J. Syst. Evol. Microbiol.">
        <title>The Global Catalogue of Microorganisms (GCM) 10K type strain sequencing project: providing services to taxonomists for standard genome sequencing and annotation.</title>
        <authorList>
            <consortium name="The Broad Institute Genomics Platform"/>
            <consortium name="The Broad Institute Genome Sequencing Center for Infectious Disease"/>
            <person name="Wu L."/>
            <person name="Ma J."/>
        </authorList>
    </citation>
    <scope>NUCLEOTIDE SEQUENCE [LARGE SCALE GENOMIC DNA]</scope>
    <source>
        <strain evidence="8">JCM 6833</strain>
    </source>
</reference>
<sequence>MRTSESAKQARGTLKRNAIGTWDLVFFVVAAAAPLTVMAGTAPIGLAVAGPGAVAGYLVAGLALVLFSVGFTAMSGHISNAGAFYAYVAKGLGKPAGVGAALVAVVSYNGVGIGLYGAFGFFAATTADDLLGIDLKWWVWALAAVALVWLLGFRQVTLSAKVLGVALLGEVLVLVVLAVAVLVQGGPEGFSLAPFAPDTVFTGGFSGALAITFGAFIGFEATAIYGEEVRNAARSVRTATYVAVGFLALFYTFVAWIVVTAFGPGAVRAAAGRDPSALVFGATDEYVGGLAVDVMNVLIVTSSFAAILAFHNASNRYFFALGRERVLPAALARVHPRTRSPWVAGAVTAALSAGVVAGFALAGLDPFLKLLIWLNTPGVIGIMALQALCSFAVAGFYLRNPGLPGGLWTRLVAPLLGGAALTAACWLAVSHMDLLTTAGTATNLILVLPLPVVFLIGVLAALRLRRADPAAYARLTTTDVERLEETV</sequence>
<feature type="transmembrane region" description="Helical" evidence="5">
    <location>
        <begin position="205"/>
        <end position="226"/>
    </location>
</feature>
<feature type="transmembrane region" description="Helical" evidence="5">
    <location>
        <begin position="441"/>
        <end position="462"/>
    </location>
</feature>
<dbReference type="Gene3D" id="1.20.1740.10">
    <property type="entry name" value="Amino acid/polyamine transporter I"/>
    <property type="match status" value="1"/>
</dbReference>
<feature type="transmembrane region" description="Helical" evidence="5">
    <location>
        <begin position="342"/>
        <end position="364"/>
    </location>
</feature>
<dbReference type="RefSeq" id="WP_344545310.1">
    <property type="nucleotide sequence ID" value="NZ_BAAATD010000007.1"/>
</dbReference>
<feature type="transmembrane region" description="Helical" evidence="5">
    <location>
        <begin position="410"/>
        <end position="429"/>
    </location>
</feature>
<evidence type="ECO:0000313" key="7">
    <source>
        <dbReference type="EMBL" id="GAA2613030.1"/>
    </source>
</evidence>
<evidence type="ECO:0000259" key="6">
    <source>
        <dbReference type="Pfam" id="PF00324"/>
    </source>
</evidence>
<dbReference type="Proteomes" id="UP001501509">
    <property type="component" value="Unassembled WGS sequence"/>
</dbReference>
<dbReference type="InterPro" id="IPR004841">
    <property type="entry name" value="AA-permease/SLC12A_dom"/>
</dbReference>
<evidence type="ECO:0000256" key="5">
    <source>
        <dbReference type="SAM" id="Phobius"/>
    </source>
</evidence>
<proteinExistence type="predicted"/>
<dbReference type="InterPro" id="IPR050367">
    <property type="entry name" value="APC_superfamily"/>
</dbReference>
<accession>A0ABP6CFB7</accession>
<feature type="transmembrane region" description="Helical" evidence="5">
    <location>
        <begin position="370"/>
        <end position="398"/>
    </location>
</feature>
<dbReference type="Pfam" id="PF00324">
    <property type="entry name" value="AA_permease"/>
    <property type="match status" value="1"/>
</dbReference>